<proteinExistence type="predicted"/>
<comment type="caution">
    <text evidence="4">The sequence shown here is derived from an EMBL/GenBank/DDBJ whole genome shotgun (WGS) entry which is preliminary data.</text>
</comment>
<sequence length="1299" mass="145211">MPESRDGRIVTFYSFKGGTGRTMALANTAWILAANGFRILVVDWDLESPGLHKFFRPFLDGTEIARTPGVVELITEYREAAIRDKERPEDWHVEYARVSPSVVSIDWDHFPGDGAIDFLSAGSQNRDYSTSVSTLDWDDFYERLGGGQFFDALRDHIRADYDYALIDSRTGLSDIADICTVHLPDVLVACFTLSDQSIEGAAGVATQIAGRYADRRIRILPVPMRVDDAEKEKLDAGRAYARTQFARFPTGLGGDDADRYWGSVEVPYKAYYAYEETLATFADTPASPASLVSSYERLAEVITEGRVTKLPPLAEEIRLNYRERFVRRWPHSQVDIHLSYIPEDRLWADWIGSVLTQAGLRVHSADTPGGRAGGPARTLALLSPGYLRSTAAESARRPPGADSPRGLLVPVRVAEVLMEAPYAGPAMVDLVHLDEAQARRALLRALGWSEQRAVEAGKPSGPRFPGTPPAVVELPTRNTSFTGRAEVLQRLRDQLVGGAQTVVTQARVPHALHGLGGVGKTQLAIEYAHRYLTDYDVVWWISAEQPELLNGEMAELAYRLGIRVGDNVAEAAQAAREALRRGEPYSRWLLIFDNADQPRDLENFIPRGNSGHVLITSRSTIWSQAAEPLEIDVFTREESLEHLRRRVPTLSDEHADRVAAALGDLPLAIEQAGAWLQETGMKVDEYIEQLSSQPSATLALGDTPTYPVPVLITWNVSFNRLSQRSPAAVRLLELLAFFAAEPVSLSMLYGDETIRCLVDYDPSLREKIMIGRLIRDLSRFALAKVDQRNNSVQVHRLVQAVLRDRMDDDERERTVHDVHRILLGARPREGDTDDARNWPRYDEIWPHLAPSNADSCDEEETRQLLIDRVRYLWKRGEFDRALALGQRLEERWISKLGTYDRQTLHLRFQMANVMRSQGRYQEACDLDSAVLADQREKLDDPHPHTLMTAAGLAADLRALGQLQESLRMERESLAQTRELFLDDHPRTLMAANNLACALRHVGDFQGALRLDRETLDRRRAVLGTDHFFTLFSENNLALNVREAGEYEKSVEMLRVTLASYQRVLGEDMVDTLRTAQSLAISLRKAGRLGEARQLTQATYDRYLQRYGAESPEAVSCKLILACDLNAAGDPAAARVLAEEVRQTYERSLGVDNPYALIAANNVAIYLRRTRDLGEARVLGERTLGLFTERLGADHPLRLVCAVNVANGYADLGDFDSAKSLQRDTLARLRDVKGQDHADTLVCQANLAIVLRETGPSDEVKKQRDPALARLGQTLGEAHPVLAALLDWRLVGIDLEPLPW</sequence>
<feature type="domain" description="CobQ/CobB/MinD/ParA nucleotide binding" evidence="2">
    <location>
        <begin position="11"/>
        <end position="215"/>
    </location>
</feature>
<dbReference type="PANTHER" id="PTHR46082:SF6">
    <property type="entry name" value="AAA+ ATPASE DOMAIN-CONTAINING PROTEIN-RELATED"/>
    <property type="match status" value="1"/>
</dbReference>
<reference evidence="4" key="1">
    <citation type="submission" date="2021-01" db="EMBL/GenBank/DDBJ databases">
        <title>Whole genome shotgun sequence of Acrocarpospora phusangensis NBRC 108782.</title>
        <authorList>
            <person name="Komaki H."/>
            <person name="Tamura T."/>
        </authorList>
    </citation>
    <scope>NUCLEOTIDE SEQUENCE</scope>
    <source>
        <strain evidence="4">NBRC 108782</strain>
    </source>
</reference>
<dbReference type="Proteomes" id="UP000640052">
    <property type="component" value="Unassembled WGS sequence"/>
</dbReference>
<evidence type="ECO:0000259" key="2">
    <source>
        <dbReference type="Pfam" id="PF01656"/>
    </source>
</evidence>
<dbReference type="InterPro" id="IPR056681">
    <property type="entry name" value="DUF7779"/>
</dbReference>
<evidence type="ECO:0000313" key="5">
    <source>
        <dbReference type="Proteomes" id="UP000640052"/>
    </source>
</evidence>
<evidence type="ECO:0000313" key="4">
    <source>
        <dbReference type="EMBL" id="GIH23141.1"/>
    </source>
</evidence>
<name>A0A919Q6M9_9ACTN</name>
<dbReference type="InterPro" id="IPR053137">
    <property type="entry name" value="NLR-like"/>
</dbReference>
<dbReference type="SUPFAM" id="SSF52540">
    <property type="entry name" value="P-loop containing nucleoside triphosphate hydrolases"/>
    <property type="match status" value="2"/>
</dbReference>
<dbReference type="Pfam" id="PF13424">
    <property type="entry name" value="TPR_12"/>
    <property type="match status" value="3"/>
</dbReference>
<feature type="domain" description="NB-ARC" evidence="1">
    <location>
        <begin position="511"/>
        <end position="647"/>
    </location>
</feature>
<protein>
    <submittedName>
        <fullName evidence="4">Uncharacterized protein</fullName>
    </submittedName>
</protein>
<dbReference type="Pfam" id="PF25000">
    <property type="entry name" value="DUF7779"/>
    <property type="match status" value="1"/>
</dbReference>
<dbReference type="NCBIfam" id="NF040586">
    <property type="entry name" value="FxSxx_TPR"/>
    <property type="match status" value="1"/>
</dbReference>
<dbReference type="Gene3D" id="1.25.40.10">
    <property type="entry name" value="Tetratricopeptide repeat domain"/>
    <property type="match status" value="2"/>
</dbReference>
<dbReference type="RefSeq" id="WP_204039958.1">
    <property type="nucleotide sequence ID" value="NZ_BOOA01000008.1"/>
</dbReference>
<accession>A0A919Q6M9</accession>
<gene>
    <name evidence="4" type="ORF">Aph01nite_14510</name>
</gene>
<dbReference type="InterPro" id="IPR011990">
    <property type="entry name" value="TPR-like_helical_dom_sf"/>
</dbReference>
<dbReference type="Pfam" id="PF01656">
    <property type="entry name" value="CbiA"/>
    <property type="match status" value="1"/>
</dbReference>
<evidence type="ECO:0000259" key="1">
    <source>
        <dbReference type="Pfam" id="PF00931"/>
    </source>
</evidence>
<dbReference type="InterPro" id="IPR002586">
    <property type="entry name" value="CobQ/CobB/MinD/ParA_Nub-bd_dom"/>
</dbReference>
<dbReference type="InterPro" id="IPR027417">
    <property type="entry name" value="P-loop_NTPase"/>
</dbReference>
<dbReference type="PANTHER" id="PTHR46082">
    <property type="entry name" value="ATP/GTP-BINDING PROTEIN-RELATED"/>
    <property type="match status" value="1"/>
</dbReference>
<dbReference type="Pfam" id="PF13374">
    <property type="entry name" value="TPR_10"/>
    <property type="match status" value="2"/>
</dbReference>
<organism evidence="4 5">
    <name type="scientific">Acrocarpospora phusangensis</name>
    <dbReference type="NCBI Taxonomy" id="1070424"/>
    <lineage>
        <taxon>Bacteria</taxon>
        <taxon>Bacillati</taxon>
        <taxon>Actinomycetota</taxon>
        <taxon>Actinomycetes</taxon>
        <taxon>Streptosporangiales</taxon>
        <taxon>Streptosporangiaceae</taxon>
        <taxon>Acrocarpospora</taxon>
    </lineage>
</organism>
<dbReference type="Gene3D" id="3.40.50.300">
    <property type="entry name" value="P-loop containing nucleotide triphosphate hydrolases"/>
    <property type="match status" value="2"/>
</dbReference>
<evidence type="ECO:0000259" key="3">
    <source>
        <dbReference type="Pfam" id="PF25000"/>
    </source>
</evidence>
<dbReference type="Pfam" id="PF00931">
    <property type="entry name" value="NB-ARC"/>
    <property type="match status" value="1"/>
</dbReference>
<dbReference type="SUPFAM" id="SSF48452">
    <property type="entry name" value="TPR-like"/>
    <property type="match status" value="3"/>
</dbReference>
<dbReference type="NCBIfam" id="NF047398">
    <property type="entry name" value="AAA_KGGVGR"/>
    <property type="match status" value="1"/>
</dbReference>
<dbReference type="EMBL" id="BOOA01000008">
    <property type="protein sequence ID" value="GIH23141.1"/>
    <property type="molecule type" value="Genomic_DNA"/>
</dbReference>
<feature type="domain" description="DUF7779" evidence="3">
    <location>
        <begin position="721"/>
        <end position="810"/>
    </location>
</feature>
<dbReference type="GO" id="GO:0043531">
    <property type="term" value="F:ADP binding"/>
    <property type="evidence" value="ECO:0007669"/>
    <property type="project" value="InterPro"/>
</dbReference>
<keyword evidence="5" id="KW-1185">Reference proteome</keyword>
<dbReference type="InterPro" id="IPR002182">
    <property type="entry name" value="NB-ARC"/>
</dbReference>